<organism evidence="2 3">
    <name type="scientific">Pseudosulfitobacter pseudonitzschiae</name>
    <dbReference type="NCBI Taxonomy" id="1402135"/>
    <lineage>
        <taxon>Bacteria</taxon>
        <taxon>Pseudomonadati</taxon>
        <taxon>Pseudomonadota</taxon>
        <taxon>Alphaproteobacteria</taxon>
        <taxon>Rhodobacterales</taxon>
        <taxon>Roseobacteraceae</taxon>
        <taxon>Pseudosulfitobacter</taxon>
    </lineage>
</organism>
<feature type="compositionally biased region" description="Acidic residues" evidence="1">
    <location>
        <begin position="54"/>
        <end position="67"/>
    </location>
</feature>
<dbReference type="EMBL" id="JAMD01000001">
    <property type="protein sequence ID" value="KEJ97994.1"/>
    <property type="molecule type" value="Genomic_DNA"/>
</dbReference>
<evidence type="ECO:0000313" key="2">
    <source>
        <dbReference type="EMBL" id="KEJ97994.1"/>
    </source>
</evidence>
<protein>
    <submittedName>
        <fullName evidence="2">Uncharacterized protein</fullName>
    </submittedName>
</protein>
<evidence type="ECO:0000313" key="3">
    <source>
        <dbReference type="Proteomes" id="UP000027746"/>
    </source>
</evidence>
<keyword evidence="3" id="KW-1185">Reference proteome</keyword>
<gene>
    <name evidence="2" type="ORF">SUH3_03115</name>
</gene>
<sequence length="87" mass="9901">MALHWIALLIILPFAVAFIYAGIHEYLRYNSEGKASYGLVYNEETGTTHVTGIAEDEEAYDPEDFDPNDYNNPEARSDPEDEDRDKS</sequence>
<reference evidence="2 3" key="1">
    <citation type="submission" date="2014-01" db="EMBL/GenBank/DDBJ databases">
        <title>Sulfitobacter sp. H3 (MCCC 1A00686) Genome Sequencing.</title>
        <authorList>
            <person name="Lai Q."/>
            <person name="Hong Z."/>
        </authorList>
    </citation>
    <scope>NUCLEOTIDE SEQUENCE [LARGE SCALE GENOMIC DNA]</scope>
    <source>
        <strain evidence="2 3">H3</strain>
    </source>
</reference>
<accession>A0A073J7T8</accession>
<dbReference type="AlphaFoldDB" id="A0A073J7T8"/>
<comment type="caution">
    <text evidence="2">The sequence shown here is derived from an EMBL/GenBank/DDBJ whole genome shotgun (WGS) entry which is preliminary data.</text>
</comment>
<name>A0A073J7T8_9RHOB</name>
<dbReference type="GeneID" id="68870544"/>
<feature type="region of interest" description="Disordered" evidence="1">
    <location>
        <begin position="49"/>
        <end position="87"/>
    </location>
</feature>
<dbReference type="Proteomes" id="UP000027746">
    <property type="component" value="Unassembled WGS sequence"/>
</dbReference>
<proteinExistence type="predicted"/>
<dbReference type="RefSeq" id="WP_037921290.1">
    <property type="nucleotide sequence ID" value="NZ_CP054599.1"/>
</dbReference>
<evidence type="ECO:0000256" key="1">
    <source>
        <dbReference type="SAM" id="MobiDB-lite"/>
    </source>
</evidence>
<dbReference type="OrthoDB" id="7728210at2"/>